<evidence type="ECO:0000313" key="3">
    <source>
        <dbReference type="EMBL" id="EPE04413.1"/>
    </source>
</evidence>
<dbReference type="Pfam" id="PF13391">
    <property type="entry name" value="HNH_2"/>
    <property type="match status" value="1"/>
</dbReference>
<gene>
    <name evidence="3" type="ORF">F503_01417</name>
</gene>
<dbReference type="Pfam" id="PF25324">
    <property type="entry name" value="DUF7881"/>
    <property type="match status" value="1"/>
</dbReference>
<feature type="domain" description="HNH nuclease" evidence="1">
    <location>
        <begin position="108"/>
        <end position="186"/>
    </location>
</feature>
<dbReference type="InterPro" id="IPR057203">
    <property type="entry name" value="DUF7881"/>
</dbReference>
<dbReference type="AlphaFoldDB" id="S3CDL6"/>
<organism evidence="3 4">
    <name type="scientific">Ophiostoma piceae (strain UAMH 11346)</name>
    <name type="common">Sap stain fungus</name>
    <dbReference type="NCBI Taxonomy" id="1262450"/>
    <lineage>
        <taxon>Eukaryota</taxon>
        <taxon>Fungi</taxon>
        <taxon>Dikarya</taxon>
        <taxon>Ascomycota</taxon>
        <taxon>Pezizomycotina</taxon>
        <taxon>Sordariomycetes</taxon>
        <taxon>Sordariomycetidae</taxon>
        <taxon>Ophiostomatales</taxon>
        <taxon>Ophiostomataceae</taxon>
        <taxon>Ophiostoma</taxon>
    </lineage>
</organism>
<dbReference type="InterPro" id="IPR003615">
    <property type="entry name" value="HNH_nuc"/>
</dbReference>
<dbReference type="OrthoDB" id="5219809at2759"/>
<evidence type="ECO:0000259" key="2">
    <source>
        <dbReference type="Pfam" id="PF25324"/>
    </source>
</evidence>
<sequence>MRDVFVADLRSPGVVLGGLAVTLGVTNAIFHTIVEIALELPADYSIQDADGGPLLSDDRQLCPGHYLILSDVPVLPSPQRYFTRTVSVTTGTRLQSFKQQVRARDGRCVISKVPSLGPLYGIWDSFEAAHIVPLAYASEWHNRGFPNLVSLPPLPPHENDKINSVQNGLLMQSNFHNLFDCYHFSILPEEDYKIVFFQPDVHGLAGTSLDRELLDDGRRPLDAFLRWHFEQAVLCNVRGAGEPVFDSDFPPGSDMMGDILSAPNAAERREFELLTRLGASQILPE</sequence>
<name>S3CDL6_OPHP1</name>
<feature type="domain" description="DUF7881" evidence="2">
    <location>
        <begin position="1"/>
        <end position="73"/>
    </location>
</feature>
<dbReference type="EMBL" id="KE148161">
    <property type="protein sequence ID" value="EPE04413.1"/>
    <property type="molecule type" value="Genomic_DNA"/>
</dbReference>
<dbReference type="Proteomes" id="UP000016923">
    <property type="component" value="Unassembled WGS sequence"/>
</dbReference>
<dbReference type="HOGENOM" id="CLU_055165_2_0_1"/>
<evidence type="ECO:0000259" key="1">
    <source>
        <dbReference type="Pfam" id="PF13391"/>
    </source>
</evidence>
<dbReference type="eggNOG" id="ENOG502SKV9">
    <property type="taxonomic scope" value="Eukaryota"/>
</dbReference>
<keyword evidence="4" id="KW-1185">Reference proteome</keyword>
<dbReference type="VEuPathDB" id="FungiDB:F503_01417"/>
<accession>S3CDL6</accession>
<dbReference type="OMA" id="HESIWID"/>
<protein>
    <submittedName>
        <fullName evidence="3">Uncharacterized protein</fullName>
    </submittedName>
</protein>
<reference evidence="3 4" key="1">
    <citation type="journal article" date="2013" name="BMC Genomics">
        <title>The genome and transcriptome of the pine saprophyte Ophiostoma piceae, and a comparison with the bark beetle-associated pine pathogen Grosmannia clavigera.</title>
        <authorList>
            <person name="Haridas S."/>
            <person name="Wang Y."/>
            <person name="Lim L."/>
            <person name="Massoumi Alamouti S."/>
            <person name="Jackman S."/>
            <person name="Docking R."/>
            <person name="Robertson G."/>
            <person name="Birol I."/>
            <person name="Bohlmann J."/>
            <person name="Breuil C."/>
        </authorList>
    </citation>
    <scope>NUCLEOTIDE SEQUENCE [LARGE SCALE GENOMIC DNA]</scope>
    <source>
        <strain evidence="3 4">UAMH 11346</strain>
    </source>
</reference>
<evidence type="ECO:0000313" key="4">
    <source>
        <dbReference type="Proteomes" id="UP000016923"/>
    </source>
</evidence>
<proteinExistence type="predicted"/>